<evidence type="ECO:0000313" key="1">
    <source>
        <dbReference type="EMBL" id="SMF93952.1"/>
    </source>
</evidence>
<proteinExistence type="predicted"/>
<dbReference type="EMBL" id="FXAM01000001">
    <property type="protein sequence ID" value="SMF93952.1"/>
    <property type="molecule type" value="Genomic_DNA"/>
</dbReference>
<evidence type="ECO:0000313" key="2">
    <source>
        <dbReference type="Proteomes" id="UP000192923"/>
    </source>
</evidence>
<name>A0A1Y6D061_9GAMM</name>
<protein>
    <submittedName>
        <fullName evidence="1">Uncharacterized protein</fullName>
    </submittedName>
</protein>
<accession>A0A1Y6D061</accession>
<dbReference type="Proteomes" id="UP000192923">
    <property type="component" value="Unassembled WGS sequence"/>
</dbReference>
<dbReference type="STRING" id="1760988.SAMN02949497_1248"/>
<dbReference type="AlphaFoldDB" id="A0A1Y6D061"/>
<keyword evidence="2" id="KW-1185">Reference proteome</keyword>
<reference evidence="1 2" key="1">
    <citation type="submission" date="2016-12" db="EMBL/GenBank/DDBJ databases">
        <authorList>
            <person name="Song W.-J."/>
            <person name="Kurnit D.M."/>
        </authorList>
    </citation>
    <scope>NUCLEOTIDE SEQUENCE [LARGE SCALE GENOMIC DNA]</scope>
    <source>
        <strain evidence="1 2">175</strain>
    </source>
</reference>
<organism evidence="1 2">
    <name type="scientific">Methylomagnum ishizawai</name>
    <dbReference type="NCBI Taxonomy" id="1760988"/>
    <lineage>
        <taxon>Bacteria</taxon>
        <taxon>Pseudomonadati</taxon>
        <taxon>Pseudomonadota</taxon>
        <taxon>Gammaproteobacteria</taxon>
        <taxon>Methylococcales</taxon>
        <taxon>Methylococcaceae</taxon>
        <taxon>Methylomagnum</taxon>
    </lineage>
</organism>
<sequence length="52" mass="5576">MQLGRGAAVLSMPVSKGIGPKCFKIAGSGQPGHPVHLEKDLRPLFKHPPEIF</sequence>
<gene>
    <name evidence="1" type="ORF">SAMN02949497_1248</name>
</gene>